<comment type="caution">
    <text evidence="1">The sequence shown here is derived from an EMBL/GenBank/DDBJ whole genome shotgun (WGS) entry which is preliminary data.</text>
</comment>
<organism evidence="1 2">
    <name type="scientific">Armadillidium nasatum</name>
    <dbReference type="NCBI Taxonomy" id="96803"/>
    <lineage>
        <taxon>Eukaryota</taxon>
        <taxon>Metazoa</taxon>
        <taxon>Ecdysozoa</taxon>
        <taxon>Arthropoda</taxon>
        <taxon>Crustacea</taxon>
        <taxon>Multicrustacea</taxon>
        <taxon>Malacostraca</taxon>
        <taxon>Eumalacostraca</taxon>
        <taxon>Peracarida</taxon>
        <taxon>Isopoda</taxon>
        <taxon>Oniscidea</taxon>
        <taxon>Crinocheta</taxon>
        <taxon>Armadillidiidae</taxon>
        <taxon>Armadillidium</taxon>
    </lineage>
</organism>
<keyword evidence="2" id="KW-1185">Reference proteome</keyword>
<reference evidence="1 2" key="1">
    <citation type="journal article" date="2019" name="PLoS Biol.">
        <title>Sex chromosomes control vertical transmission of feminizing Wolbachia symbionts in an isopod.</title>
        <authorList>
            <person name="Becking T."/>
            <person name="Chebbi M.A."/>
            <person name="Giraud I."/>
            <person name="Moumen B."/>
            <person name="Laverre T."/>
            <person name="Caubet Y."/>
            <person name="Peccoud J."/>
            <person name="Gilbert C."/>
            <person name="Cordaux R."/>
        </authorList>
    </citation>
    <scope>NUCLEOTIDE SEQUENCE [LARGE SCALE GENOMIC DNA]</scope>
    <source>
        <strain evidence="1">ANa2</strain>
        <tissue evidence="1">Whole body excluding digestive tract and cuticle</tissue>
    </source>
</reference>
<evidence type="ECO:0000313" key="2">
    <source>
        <dbReference type="Proteomes" id="UP000326759"/>
    </source>
</evidence>
<dbReference type="AlphaFoldDB" id="A0A5N5TNX7"/>
<protein>
    <submittedName>
        <fullName evidence="1">Uncharacterized protein</fullName>
    </submittedName>
</protein>
<sequence>MGNHPIDGGDFLMTTSAELWVTQRSGKSELKWILVTYTSNKWIFRITAAQIRELTPHCSGFTNIVDEERRHFCKGWKLPTNETQDTDDCKIPEFRLYYNEIRVIFVINRWGELGNVLSKHSVTNDFSYFGNQ</sequence>
<name>A0A5N5TNX7_9CRUS</name>
<evidence type="ECO:0000313" key="1">
    <source>
        <dbReference type="EMBL" id="KAB7507832.1"/>
    </source>
</evidence>
<accession>A0A5N5TNX7</accession>
<dbReference type="Proteomes" id="UP000326759">
    <property type="component" value="Unassembled WGS sequence"/>
</dbReference>
<gene>
    <name evidence="1" type="ORF">Anas_01527</name>
</gene>
<dbReference type="EMBL" id="SEYY01000193">
    <property type="protein sequence ID" value="KAB7507832.1"/>
    <property type="molecule type" value="Genomic_DNA"/>
</dbReference>
<proteinExistence type="predicted"/>